<dbReference type="AlphaFoldDB" id="A0A2P6MVI6"/>
<dbReference type="STRING" id="1890364.A0A2P6MVI6"/>
<comment type="caution">
    <text evidence="5">The sequence shown here is derived from an EMBL/GenBank/DDBJ whole genome shotgun (WGS) entry which is preliminary data.</text>
</comment>
<keyword evidence="2" id="KW-0378">Hydrolase</keyword>
<dbReference type="GO" id="GO:0016787">
    <property type="term" value="F:hydrolase activity"/>
    <property type="evidence" value="ECO:0007669"/>
    <property type="project" value="UniProtKB-KW"/>
</dbReference>
<dbReference type="GO" id="GO:0003723">
    <property type="term" value="F:RNA binding"/>
    <property type="evidence" value="ECO:0007669"/>
    <property type="project" value="TreeGrafter"/>
</dbReference>
<gene>
    <name evidence="5" type="ORF">PROFUN_09139</name>
</gene>
<dbReference type="Gene3D" id="3.40.50.300">
    <property type="entry name" value="P-loop containing nucleotide triphosphate hydrolases"/>
    <property type="match status" value="1"/>
</dbReference>
<keyword evidence="1" id="KW-0547">Nucleotide-binding</keyword>
<evidence type="ECO:0000256" key="4">
    <source>
        <dbReference type="ARBA" id="ARBA00022840"/>
    </source>
</evidence>
<keyword evidence="4" id="KW-0067">ATP-binding</keyword>
<dbReference type="GO" id="GO:0004386">
    <property type="term" value="F:helicase activity"/>
    <property type="evidence" value="ECO:0007669"/>
    <property type="project" value="UniProtKB-KW"/>
</dbReference>
<dbReference type="GO" id="GO:0005524">
    <property type="term" value="F:ATP binding"/>
    <property type="evidence" value="ECO:0007669"/>
    <property type="project" value="UniProtKB-KW"/>
</dbReference>
<keyword evidence="3" id="KW-0347">Helicase</keyword>
<evidence type="ECO:0000313" key="6">
    <source>
        <dbReference type="Proteomes" id="UP000241769"/>
    </source>
</evidence>
<protein>
    <submittedName>
        <fullName evidence="5">Uncharacterized protein</fullName>
    </submittedName>
</protein>
<dbReference type="Proteomes" id="UP000241769">
    <property type="component" value="Unassembled WGS sequence"/>
</dbReference>
<dbReference type="PANTHER" id="PTHR18934:SF99">
    <property type="entry name" value="ATP-DEPENDENT RNA HELICASE DHX37-RELATED"/>
    <property type="match status" value="1"/>
</dbReference>
<evidence type="ECO:0000256" key="3">
    <source>
        <dbReference type="ARBA" id="ARBA00022806"/>
    </source>
</evidence>
<dbReference type="SUPFAM" id="SSF52540">
    <property type="entry name" value="P-loop containing nucleoside triphosphate hydrolases"/>
    <property type="match status" value="1"/>
</dbReference>
<dbReference type="EMBL" id="MDYQ01000364">
    <property type="protein sequence ID" value="PRP75715.1"/>
    <property type="molecule type" value="Genomic_DNA"/>
</dbReference>
<dbReference type="InterPro" id="IPR027417">
    <property type="entry name" value="P-loop_NTPase"/>
</dbReference>
<dbReference type="PANTHER" id="PTHR18934">
    <property type="entry name" value="ATP-DEPENDENT RNA HELICASE"/>
    <property type="match status" value="1"/>
</dbReference>
<proteinExistence type="predicted"/>
<organism evidence="5 6">
    <name type="scientific">Planoprotostelium fungivorum</name>
    <dbReference type="NCBI Taxonomy" id="1890364"/>
    <lineage>
        <taxon>Eukaryota</taxon>
        <taxon>Amoebozoa</taxon>
        <taxon>Evosea</taxon>
        <taxon>Variosea</taxon>
        <taxon>Cavosteliida</taxon>
        <taxon>Cavosteliaceae</taxon>
        <taxon>Planoprotostelium</taxon>
    </lineage>
</organism>
<keyword evidence="6" id="KW-1185">Reference proteome</keyword>
<sequence>MLVPPSWRDRSYRDRYPEFLPQIVPCQAHVIDPSVGSSGVGKVLSSTAAECAIQILNQTSDGVREESRMGSRETLSSAKQRSGRCGRVCAGVCIKLFSKEEEEKMEARPLPKIHTGNLLKLMDPIPSDTLKAAIDDAENIMREGRVMLDIGMHIELFLTACSNMDCLSQGVDISSVLLTDSPTNLLPHKEEKTSLKDLIHPSGDHLTLMNVFRRFQTKKNKMQCHVNDATVGRHLILKSSKHGRGPADGDTKG</sequence>
<evidence type="ECO:0000256" key="1">
    <source>
        <dbReference type="ARBA" id="ARBA00022741"/>
    </source>
</evidence>
<evidence type="ECO:0000313" key="5">
    <source>
        <dbReference type="EMBL" id="PRP75715.1"/>
    </source>
</evidence>
<reference evidence="5 6" key="1">
    <citation type="journal article" date="2018" name="Genome Biol. Evol.">
        <title>Multiple Roots of Fruiting Body Formation in Amoebozoa.</title>
        <authorList>
            <person name="Hillmann F."/>
            <person name="Forbes G."/>
            <person name="Novohradska S."/>
            <person name="Ferling I."/>
            <person name="Riege K."/>
            <person name="Groth M."/>
            <person name="Westermann M."/>
            <person name="Marz M."/>
            <person name="Spaller T."/>
            <person name="Winckler T."/>
            <person name="Schaap P."/>
            <person name="Glockner G."/>
        </authorList>
    </citation>
    <scope>NUCLEOTIDE SEQUENCE [LARGE SCALE GENOMIC DNA]</scope>
    <source>
        <strain evidence="5 6">Jena</strain>
    </source>
</reference>
<accession>A0A2P6MVI6</accession>
<dbReference type="InParanoid" id="A0A2P6MVI6"/>
<name>A0A2P6MVI6_9EUKA</name>
<evidence type="ECO:0000256" key="2">
    <source>
        <dbReference type="ARBA" id="ARBA00022801"/>
    </source>
</evidence>